<name>L0DRW5_THIND</name>
<protein>
    <recommendedName>
        <fullName evidence="2">Antitoxin</fullName>
    </recommendedName>
</protein>
<proteinExistence type="inferred from homology"/>
<reference evidence="3" key="1">
    <citation type="submission" date="2015-12" db="EMBL/GenBank/DDBJ databases">
        <authorList>
            <person name="Tikhonova T.V."/>
            <person name="Pavlov A.R."/>
            <person name="Beletsky A.V."/>
            <person name="Mardanov A.V."/>
            <person name="Sorokin D.Y."/>
            <person name="Ravin N.V."/>
            <person name="Popov V.O."/>
        </authorList>
    </citation>
    <scope>NUCLEOTIDE SEQUENCE</scope>
    <source>
        <strain evidence="3">DSM 14787</strain>
    </source>
</reference>
<dbReference type="OrthoDB" id="9800503at2"/>
<evidence type="ECO:0000256" key="2">
    <source>
        <dbReference type="RuleBase" id="RU362080"/>
    </source>
</evidence>
<dbReference type="RefSeq" id="WP_015257482.1">
    <property type="nucleotide sequence ID" value="NC_019902.2"/>
</dbReference>
<dbReference type="HOGENOM" id="CLU_163140_7_1_6"/>
<dbReference type="Proteomes" id="UP000010809">
    <property type="component" value="Chromosome"/>
</dbReference>
<sequence>MRTLSLAEAKTHLSSVLDQVQAGEEIIITRRGKRVARVVPERDFSAQDQTAILSELRTFLARQKPAQETAVARVRELRDDARY</sequence>
<dbReference type="EMBL" id="CP003989">
    <property type="protein sequence ID" value="AGA32329.1"/>
    <property type="molecule type" value="Genomic_DNA"/>
</dbReference>
<comment type="similarity">
    <text evidence="1 2">Belongs to the phD/YefM antitoxin family.</text>
</comment>
<evidence type="ECO:0000313" key="4">
    <source>
        <dbReference type="Proteomes" id="UP000010809"/>
    </source>
</evidence>
<keyword evidence="4" id="KW-1185">Reference proteome</keyword>
<dbReference type="PANTHER" id="PTHR35377:SF8">
    <property type="entry name" value="ANTITOXIN VAPB22"/>
    <property type="match status" value="1"/>
</dbReference>
<dbReference type="eggNOG" id="COG4118">
    <property type="taxonomic scope" value="Bacteria"/>
</dbReference>
<accession>L0DRW5</accession>
<gene>
    <name evidence="3" type="ordered locus">TVNIR_0629</name>
</gene>
<dbReference type="Gene3D" id="3.40.1620.10">
    <property type="entry name" value="YefM-like domain"/>
    <property type="match status" value="1"/>
</dbReference>
<dbReference type="InterPro" id="IPR051416">
    <property type="entry name" value="phD-YefM_TA_antitoxins"/>
</dbReference>
<evidence type="ECO:0000313" key="3">
    <source>
        <dbReference type="EMBL" id="AGA32329.1"/>
    </source>
</evidence>
<dbReference type="STRING" id="1255043.TVNIR_0629"/>
<dbReference type="AlphaFoldDB" id="L0DRW5"/>
<evidence type="ECO:0000256" key="1">
    <source>
        <dbReference type="ARBA" id="ARBA00009981"/>
    </source>
</evidence>
<dbReference type="PANTHER" id="PTHR35377">
    <property type="entry name" value="ANTITOXIN VAPB49-RELATED-RELATED"/>
    <property type="match status" value="1"/>
</dbReference>
<dbReference type="KEGG" id="tni:TVNIR_0629"/>
<comment type="function">
    <text evidence="2">Antitoxin component of a type II toxin-antitoxin (TA) system.</text>
</comment>
<dbReference type="Pfam" id="PF02604">
    <property type="entry name" value="PhdYeFM_antitox"/>
    <property type="match status" value="1"/>
</dbReference>
<dbReference type="InterPro" id="IPR006442">
    <property type="entry name" value="Antitoxin_Phd/YefM"/>
</dbReference>
<dbReference type="PATRIC" id="fig|1255043.3.peg.636"/>
<dbReference type="SUPFAM" id="SSF143120">
    <property type="entry name" value="YefM-like"/>
    <property type="match status" value="1"/>
</dbReference>
<dbReference type="InterPro" id="IPR036165">
    <property type="entry name" value="YefM-like_sf"/>
</dbReference>
<dbReference type="NCBIfam" id="TIGR01552">
    <property type="entry name" value="phd_fam"/>
    <property type="match status" value="1"/>
</dbReference>
<organism evidence="3 4">
    <name type="scientific">Thioalkalivibrio nitratireducens (strain DSM 14787 / UNIQEM 213 / ALEN2)</name>
    <dbReference type="NCBI Taxonomy" id="1255043"/>
    <lineage>
        <taxon>Bacteria</taxon>
        <taxon>Pseudomonadati</taxon>
        <taxon>Pseudomonadota</taxon>
        <taxon>Gammaproteobacteria</taxon>
        <taxon>Chromatiales</taxon>
        <taxon>Ectothiorhodospiraceae</taxon>
        <taxon>Thioalkalivibrio</taxon>
    </lineage>
</organism>